<evidence type="ECO:0000256" key="7">
    <source>
        <dbReference type="ARBA" id="ARBA00022842"/>
    </source>
</evidence>
<evidence type="ECO:0000256" key="2">
    <source>
        <dbReference type="ARBA" id="ARBA00022598"/>
    </source>
</evidence>
<dbReference type="InterPro" id="IPR004472">
    <property type="entry name" value="DTB_synth_BioD"/>
</dbReference>
<dbReference type="AlphaFoldDB" id="A0A432Z7W2"/>
<evidence type="ECO:0000256" key="6">
    <source>
        <dbReference type="ARBA" id="ARBA00022840"/>
    </source>
</evidence>
<evidence type="ECO:0000256" key="5">
    <source>
        <dbReference type="ARBA" id="ARBA00022756"/>
    </source>
</evidence>
<feature type="binding site" evidence="8">
    <location>
        <position position="118"/>
    </location>
    <ligand>
        <name>Mg(2+)</name>
        <dbReference type="ChEBI" id="CHEBI:18420"/>
    </ligand>
</feature>
<protein>
    <recommendedName>
        <fullName evidence="8">ATP-dependent dethiobiotin synthetase BioD</fullName>
        <ecNumber evidence="8">6.3.3.3</ecNumber>
    </recommendedName>
    <alternativeName>
        <fullName evidence="8">DTB synthetase</fullName>
        <shortName evidence="8">DTBS</shortName>
    </alternativeName>
    <alternativeName>
        <fullName evidence="8">Dethiobiotin synthase</fullName>
    </alternativeName>
</protein>
<keyword evidence="3 8" id="KW-0479">Metal-binding</keyword>
<dbReference type="STRING" id="1122124.GCA_000423165_01198"/>
<feature type="active site" evidence="8">
    <location>
        <position position="37"/>
    </location>
</feature>
<dbReference type="SUPFAM" id="SSF52540">
    <property type="entry name" value="P-loop containing nucleoside triphosphate hydrolases"/>
    <property type="match status" value="1"/>
</dbReference>
<evidence type="ECO:0000313" key="9">
    <source>
        <dbReference type="EMBL" id="RUO73969.1"/>
    </source>
</evidence>
<dbReference type="PANTHER" id="PTHR43210:SF5">
    <property type="entry name" value="DETHIOBIOTIN SYNTHETASE"/>
    <property type="match status" value="1"/>
</dbReference>
<dbReference type="FunFam" id="3.40.50.300:FF:000292">
    <property type="entry name" value="ATP-dependent dethiobiotin synthetase BioD"/>
    <property type="match status" value="1"/>
</dbReference>
<keyword evidence="6 8" id="KW-0067">ATP-binding</keyword>
<dbReference type="RefSeq" id="WP_084616857.1">
    <property type="nucleotide sequence ID" value="NZ_PIQE01000001.1"/>
</dbReference>
<evidence type="ECO:0000256" key="1">
    <source>
        <dbReference type="ARBA" id="ARBA00022490"/>
    </source>
</evidence>
<dbReference type="GO" id="GO:0000287">
    <property type="term" value="F:magnesium ion binding"/>
    <property type="evidence" value="ECO:0007669"/>
    <property type="project" value="UniProtKB-UniRule"/>
</dbReference>
<dbReference type="CDD" id="cd03109">
    <property type="entry name" value="DTBS"/>
    <property type="match status" value="1"/>
</dbReference>
<feature type="binding site" evidence="8">
    <location>
        <position position="54"/>
    </location>
    <ligand>
        <name>Mg(2+)</name>
        <dbReference type="ChEBI" id="CHEBI:18420"/>
    </ligand>
</feature>
<accession>A0A432Z7W2</accession>
<dbReference type="EC" id="6.3.3.3" evidence="8"/>
<dbReference type="EMBL" id="PIQE01000001">
    <property type="protein sequence ID" value="RUO73969.1"/>
    <property type="molecule type" value="Genomic_DNA"/>
</dbReference>
<comment type="subunit">
    <text evidence="8">Homodimer.</text>
</comment>
<dbReference type="InterPro" id="IPR027417">
    <property type="entry name" value="P-loop_NTPase"/>
</dbReference>
<feature type="binding site" evidence="8">
    <location>
        <begin position="208"/>
        <end position="210"/>
    </location>
    <ligand>
        <name>ATP</name>
        <dbReference type="ChEBI" id="CHEBI:30616"/>
    </ligand>
</feature>
<comment type="pathway">
    <text evidence="8">Cofactor biosynthesis; biotin biosynthesis; biotin from 7,8-diaminononanoate: step 1/2.</text>
</comment>
<dbReference type="GO" id="GO:0042803">
    <property type="term" value="F:protein homodimerization activity"/>
    <property type="evidence" value="ECO:0007669"/>
    <property type="project" value="UniProtKB-ARBA"/>
</dbReference>
<dbReference type="GO" id="GO:0005829">
    <property type="term" value="C:cytosol"/>
    <property type="evidence" value="ECO:0007669"/>
    <property type="project" value="TreeGrafter"/>
</dbReference>
<dbReference type="HAMAP" id="MF_00336">
    <property type="entry name" value="BioD"/>
    <property type="match status" value="1"/>
</dbReference>
<dbReference type="Pfam" id="PF13500">
    <property type="entry name" value="AAA_26"/>
    <property type="match status" value="1"/>
</dbReference>
<comment type="similarity">
    <text evidence="8">Belongs to the dethiobiotin synthetase family.</text>
</comment>
<comment type="catalytic activity">
    <reaction evidence="8">
        <text>(7R,8S)-7,8-diammoniononanoate + CO2 + ATP = (4R,5S)-dethiobiotin + ADP + phosphate + 3 H(+)</text>
        <dbReference type="Rhea" id="RHEA:15805"/>
        <dbReference type="ChEBI" id="CHEBI:15378"/>
        <dbReference type="ChEBI" id="CHEBI:16526"/>
        <dbReference type="ChEBI" id="CHEBI:30616"/>
        <dbReference type="ChEBI" id="CHEBI:43474"/>
        <dbReference type="ChEBI" id="CHEBI:149469"/>
        <dbReference type="ChEBI" id="CHEBI:149473"/>
        <dbReference type="ChEBI" id="CHEBI:456216"/>
        <dbReference type="EC" id="6.3.3.3"/>
    </reaction>
</comment>
<organism evidence="9 10">
    <name type="scientific">Pseudidiomarina sediminum</name>
    <dbReference type="NCBI Taxonomy" id="431675"/>
    <lineage>
        <taxon>Bacteria</taxon>
        <taxon>Pseudomonadati</taxon>
        <taxon>Pseudomonadota</taxon>
        <taxon>Gammaproteobacteria</taxon>
        <taxon>Alteromonadales</taxon>
        <taxon>Idiomarinaceae</taxon>
        <taxon>Pseudidiomarina</taxon>
    </lineage>
</organism>
<keyword evidence="1 8" id="KW-0963">Cytoplasm</keyword>
<keyword evidence="7 8" id="KW-0460">Magnesium</keyword>
<dbReference type="PIRSF" id="PIRSF006755">
    <property type="entry name" value="DTB_synth"/>
    <property type="match status" value="1"/>
</dbReference>
<evidence type="ECO:0000256" key="8">
    <source>
        <dbReference type="HAMAP-Rule" id="MF_00336"/>
    </source>
</evidence>
<reference evidence="10" key="1">
    <citation type="journal article" date="2018" name="Front. Microbiol.">
        <title>Genome-Based Analysis Reveals the Taxonomy and Diversity of the Family Idiomarinaceae.</title>
        <authorList>
            <person name="Liu Y."/>
            <person name="Lai Q."/>
            <person name="Shao Z."/>
        </authorList>
    </citation>
    <scope>NUCLEOTIDE SEQUENCE [LARGE SCALE GENOMIC DNA]</scope>
    <source>
        <strain evidence="10">c121</strain>
    </source>
</reference>
<feature type="binding site" evidence="8">
    <location>
        <position position="54"/>
    </location>
    <ligand>
        <name>ATP</name>
        <dbReference type="ChEBI" id="CHEBI:30616"/>
    </ligand>
</feature>
<gene>
    <name evidence="8 9" type="primary">bioD</name>
    <name evidence="9" type="ORF">CWI80_00990</name>
</gene>
<dbReference type="Proteomes" id="UP000287022">
    <property type="component" value="Unassembled WGS sequence"/>
</dbReference>
<comment type="subcellular location">
    <subcellularLocation>
        <location evidence="8">Cytoplasm</location>
    </subcellularLocation>
</comment>
<keyword evidence="4 8" id="KW-0547">Nucleotide-binding</keyword>
<comment type="function">
    <text evidence="8">Catalyzes a mechanistically unusual reaction, the ATP-dependent insertion of CO2 between the N7 and N8 nitrogen atoms of 7,8-diaminopelargonic acid (DAPA, also called 7,8-diammoniononanoate) to form a ureido ring.</text>
</comment>
<comment type="cofactor">
    <cofactor evidence="8">
        <name>Mg(2+)</name>
        <dbReference type="ChEBI" id="CHEBI:18420"/>
    </cofactor>
</comment>
<dbReference type="PANTHER" id="PTHR43210">
    <property type="entry name" value="DETHIOBIOTIN SYNTHETASE"/>
    <property type="match status" value="1"/>
</dbReference>
<dbReference type="GO" id="GO:0005524">
    <property type="term" value="F:ATP binding"/>
    <property type="evidence" value="ECO:0007669"/>
    <property type="project" value="UniProtKB-UniRule"/>
</dbReference>
<feature type="binding site" evidence="8">
    <location>
        <begin position="118"/>
        <end position="121"/>
    </location>
    <ligand>
        <name>ATP</name>
        <dbReference type="ChEBI" id="CHEBI:30616"/>
    </ligand>
</feature>
<evidence type="ECO:0000256" key="3">
    <source>
        <dbReference type="ARBA" id="ARBA00022723"/>
    </source>
</evidence>
<proteinExistence type="inferred from homology"/>
<keyword evidence="10" id="KW-1185">Reference proteome</keyword>
<feature type="binding site" evidence="8">
    <location>
        <begin position="178"/>
        <end position="179"/>
    </location>
    <ligand>
        <name>ATP</name>
        <dbReference type="ChEBI" id="CHEBI:30616"/>
    </ligand>
</feature>
<dbReference type="NCBIfam" id="TIGR00347">
    <property type="entry name" value="bioD"/>
    <property type="match status" value="1"/>
</dbReference>
<dbReference type="GO" id="GO:0004141">
    <property type="term" value="F:dethiobiotin synthase activity"/>
    <property type="evidence" value="ECO:0007669"/>
    <property type="project" value="UniProtKB-UniRule"/>
</dbReference>
<keyword evidence="2 8" id="KW-0436">Ligase</keyword>
<feature type="binding site" evidence="8">
    <location>
        <position position="16"/>
    </location>
    <ligand>
        <name>Mg(2+)</name>
        <dbReference type="ChEBI" id="CHEBI:18420"/>
    </ligand>
</feature>
<keyword evidence="5 8" id="KW-0093">Biotin biosynthesis</keyword>
<sequence>MSCVFVTGTDTEVGKTFVSCALLERLAQGGVATLAMKPVAAGAVQTKAGLRNEDAVQLQSAMSVPSVPYEAVNPVCFEAPIAPHIAAATQQQVLTVSHLASAAQQLQRSYPHDLFLVEGAGGWLVPLNQQESLADLALALNAKVVLVVGMKLGCLNHALLTYAELQRQAVEVVGWVANQVSETPMQHAEENLAWLQRHLPVPLLANLPYLATASNQAASTSAVDYFPDSQTLMSLLQGKGVLSPA</sequence>
<name>A0A432Z7W2_9GAMM</name>
<dbReference type="Gene3D" id="3.40.50.300">
    <property type="entry name" value="P-loop containing nucleotide triphosphate hydrolases"/>
    <property type="match status" value="1"/>
</dbReference>
<feature type="binding site" evidence="8">
    <location>
        <begin position="12"/>
        <end position="17"/>
    </location>
    <ligand>
        <name>ATP</name>
        <dbReference type="ChEBI" id="CHEBI:30616"/>
    </ligand>
</feature>
<evidence type="ECO:0000313" key="10">
    <source>
        <dbReference type="Proteomes" id="UP000287022"/>
    </source>
</evidence>
<dbReference type="UniPathway" id="UPA00078">
    <property type="reaction ID" value="UER00161"/>
</dbReference>
<comment type="caution">
    <text evidence="8">Lacks conserved residue(s) required for the propagation of feature annotation.</text>
</comment>
<evidence type="ECO:0000256" key="4">
    <source>
        <dbReference type="ARBA" id="ARBA00022741"/>
    </source>
</evidence>
<dbReference type="GO" id="GO:0009102">
    <property type="term" value="P:biotin biosynthetic process"/>
    <property type="evidence" value="ECO:0007669"/>
    <property type="project" value="UniProtKB-UniRule"/>
</dbReference>
<comment type="caution">
    <text evidence="9">The sequence shown here is derived from an EMBL/GenBank/DDBJ whole genome shotgun (WGS) entry which is preliminary data.</text>
</comment>